<dbReference type="RefSeq" id="WP_087401711.1">
    <property type="nucleotide sequence ID" value="NZ_JAHOOA010000004.1"/>
</dbReference>
<dbReference type="PANTHER" id="PTHR46320">
    <property type="entry name" value="GLYCEROPHOSPHODIESTER PHOSPHODIESTERASE 1"/>
    <property type="match status" value="1"/>
</dbReference>
<dbReference type="OrthoDB" id="384721at2"/>
<name>A0A1Y3QW68_9BACT</name>
<reference evidence="4" key="1">
    <citation type="submission" date="2017-04" db="EMBL/GenBank/DDBJ databases">
        <title>Function of individual gut microbiota members based on whole genome sequencing of pure cultures obtained from chicken caecum.</title>
        <authorList>
            <person name="Medvecky M."/>
            <person name="Cejkova D."/>
            <person name="Polansky O."/>
            <person name="Karasova D."/>
            <person name="Kubasova T."/>
            <person name="Cizek A."/>
            <person name="Rychlik I."/>
        </authorList>
    </citation>
    <scope>NUCLEOTIDE SEQUENCE [LARGE SCALE GENOMIC DNA]</scope>
    <source>
        <strain evidence="4">An90</strain>
    </source>
</reference>
<evidence type="ECO:0000259" key="2">
    <source>
        <dbReference type="PROSITE" id="PS51704"/>
    </source>
</evidence>
<protein>
    <submittedName>
        <fullName evidence="3">Glycerophosphodiester phosphodiesterase</fullName>
    </submittedName>
</protein>
<evidence type="ECO:0000313" key="3">
    <source>
        <dbReference type="EMBL" id="OUN03923.1"/>
    </source>
</evidence>
<organism evidence="3 4">
    <name type="scientific">Alistipes onderdonkii</name>
    <dbReference type="NCBI Taxonomy" id="328813"/>
    <lineage>
        <taxon>Bacteria</taxon>
        <taxon>Pseudomonadati</taxon>
        <taxon>Bacteroidota</taxon>
        <taxon>Bacteroidia</taxon>
        <taxon>Bacteroidales</taxon>
        <taxon>Rikenellaceae</taxon>
        <taxon>Alistipes</taxon>
    </lineage>
</organism>
<dbReference type="GO" id="GO:0070291">
    <property type="term" value="P:N-acylethanolamine metabolic process"/>
    <property type="evidence" value="ECO:0007669"/>
    <property type="project" value="TreeGrafter"/>
</dbReference>
<dbReference type="GO" id="GO:0006580">
    <property type="term" value="P:ethanolamine metabolic process"/>
    <property type="evidence" value="ECO:0007669"/>
    <property type="project" value="TreeGrafter"/>
</dbReference>
<dbReference type="GO" id="GO:0005886">
    <property type="term" value="C:plasma membrane"/>
    <property type="evidence" value="ECO:0007669"/>
    <property type="project" value="TreeGrafter"/>
</dbReference>
<feature type="chain" id="PRO_5013096399" evidence="1">
    <location>
        <begin position="24"/>
        <end position="332"/>
    </location>
</feature>
<feature type="signal peptide" evidence="1">
    <location>
        <begin position="1"/>
        <end position="23"/>
    </location>
</feature>
<comment type="caution">
    <text evidence="3">The sequence shown here is derived from an EMBL/GenBank/DDBJ whole genome shotgun (WGS) entry which is preliminary data.</text>
</comment>
<evidence type="ECO:0000313" key="4">
    <source>
        <dbReference type="Proteomes" id="UP000195772"/>
    </source>
</evidence>
<dbReference type="EMBL" id="NFHB01000003">
    <property type="protein sequence ID" value="OUN03923.1"/>
    <property type="molecule type" value="Genomic_DNA"/>
</dbReference>
<dbReference type="CDD" id="cd08566">
    <property type="entry name" value="GDPD_AtGDE_like"/>
    <property type="match status" value="1"/>
</dbReference>
<dbReference type="PANTHER" id="PTHR46320:SF1">
    <property type="entry name" value="GLYCEROPHOSPHODIESTER PHOSPHODIESTERASE 1"/>
    <property type="match status" value="1"/>
</dbReference>
<dbReference type="InterPro" id="IPR030395">
    <property type="entry name" value="GP_PDE_dom"/>
</dbReference>
<dbReference type="Pfam" id="PF03009">
    <property type="entry name" value="GDPD"/>
    <property type="match status" value="1"/>
</dbReference>
<dbReference type="GO" id="GO:0006644">
    <property type="term" value="P:phospholipid metabolic process"/>
    <property type="evidence" value="ECO:0007669"/>
    <property type="project" value="TreeGrafter"/>
</dbReference>
<dbReference type="Gene3D" id="3.20.20.190">
    <property type="entry name" value="Phosphatidylinositol (PI) phosphodiesterase"/>
    <property type="match status" value="1"/>
</dbReference>
<gene>
    <name evidence="3" type="ORF">B5G41_05535</name>
</gene>
<proteinExistence type="predicted"/>
<dbReference type="PROSITE" id="PS51704">
    <property type="entry name" value="GP_PDE"/>
    <property type="match status" value="1"/>
</dbReference>
<dbReference type="Proteomes" id="UP000195772">
    <property type="component" value="Unassembled WGS sequence"/>
</dbReference>
<accession>A0A1Y3QW68</accession>
<sequence>MKRPSPLLLLLAVCCAAVLPACAQAPIPHAVRIGSIEELQAYFTYDPGRDIIVSGHRGGMMPGYPENCIESCEKTLSMMPTFFEVDFSFTRDSVMVLMHDLTIDRTTTGKGRVADYTYEELQQFCLVDRDRNVTPYKIPRLKDLLEWGKDKVVFNFDNKYINTKGVSDEVRRASLDYYIKQLQPGGDWSMYHNIMLSVRSIEEALYYWEHGIRNVMFCVEISSMEHFRAYDASPIPWKYIMAYIRLAVNPDLQPVYDLLHAEGVMTMTSITGSSDKVKNPYDRRVAYLRELVAEPDIIETDYPSEFIGLPWSRDAIHALQEAAMRSHRTNLK</sequence>
<dbReference type="GO" id="GO:0008889">
    <property type="term" value="F:glycerophosphodiester phosphodiesterase activity"/>
    <property type="evidence" value="ECO:0007669"/>
    <property type="project" value="TreeGrafter"/>
</dbReference>
<evidence type="ECO:0000256" key="1">
    <source>
        <dbReference type="SAM" id="SignalP"/>
    </source>
</evidence>
<dbReference type="SUPFAM" id="SSF51695">
    <property type="entry name" value="PLC-like phosphodiesterases"/>
    <property type="match status" value="1"/>
</dbReference>
<dbReference type="AlphaFoldDB" id="A0A1Y3QW68"/>
<feature type="domain" description="GP-PDE" evidence="2">
    <location>
        <begin position="51"/>
        <end position="310"/>
    </location>
</feature>
<dbReference type="InterPro" id="IPR017946">
    <property type="entry name" value="PLC-like_Pdiesterase_TIM-brl"/>
</dbReference>
<keyword evidence="1" id="KW-0732">Signal</keyword>
<dbReference type="eggNOG" id="COG0584">
    <property type="taxonomic scope" value="Bacteria"/>
</dbReference>